<evidence type="ECO:0000313" key="6">
    <source>
        <dbReference type="Proteomes" id="UP000316921"/>
    </source>
</evidence>
<dbReference type="Pfam" id="PF17939">
    <property type="entry name" value="TetR_C_30"/>
    <property type="match status" value="1"/>
</dbReference>
<dbReference type="AlphaFoldDB" id="A0A518BHW7"/>
<dbReference type="InterPro" id="IPR041586">
    <property type="entry name" value="PsrA_TetR_C"/>
</dbReference>
<proteinExistence type="predicted"/>
<evidence type="ECO:0000259" key="4">
    <source>
        <dbReference type="PROSITE" id="PS50977"/>
    </source>
</evidence>
<dbReference type="PANTHER" id="PTHR30055">
    <property type="entry name" value="HTH-TYPE TRANSCRIPTIONAL REGULATOR RUTR"/>
    <property type="match status" value="1"/>
</dbReference>
<feature type="region of interest" description="Disordered" evidence="3">
    <location>
        <begin position="237"/>
        <end position="257"/>
    </location>
</feature>
<dbReference type="EMBL" id="CP036287">
    <property type="protein sequence ID" value="QDU66571.1"/>
    <property type="molecule type" value="Genomic_DNA"/>
</dbReference>
<name>A0A518BHW7_9BACT</name>
<keyword evidence="6" id="KW-1185">Reference proteome</keyword>
<protein>
    <submittedName>
        <fullName evidence="5">Putative DNA-binding transcriptional regulator</fullName>
    </submittedName>
</protein>
<feature type="DNA-binding region" description="H-T-H motif" evidence="2">
    <location>
        <begin position="58"/>
        <end position="77"/>
    </location>
</feature>
<feature type="domain" description="HTH tetR-type" evidence="4">
    <location>
        <begin position="35"/>
        <end position="95"/>
    </location>
</feature>
<evidence type="ECO:0000256" key="3">
    <source>
        <dbReference type="SAM" id="MobiDB-lite"/>
    </source>
</evidence>
<sequence length="257" mass="27577" precursor="true">MLDSDDQQPPAQPPASPAAESPARGQVDPSSDVSRDTRTRLLDAAERLFAERTFASTSLRQITAAADANIAAVHYHFGSKDELFRAVFHRRVGPVNDRRLQGLRALLTAAAPAEPSLEDVLRALVEPAAALRATPAGRSFACLIGRSLSADGPHWKTIEREFEGVKAEFMPVFVRLCPELSTADLVWRLHFGLASLCMVLSDTDRLRLATGGLCDPDDVGTVVEQIVSFTAAGLRAPATASPTGPRAGRPSNLDSDR</sequence>
<dbReference type="KEGG" id="pbap:Pla133_16470"/>
<reference evidence="5 6" key="1">
    <citation type="submission" date="2019-02" db="EMBL/GenBank/DDBJ databases">
        <title>Deep-cultivation of Planctomycetes and their phenomic and genomic characterization uncovers novel biology.</title>
        <authorList>
            <person name="Wiegand S."/>
            <person name="Jogler M."/>
            <person name="Boedeker C."/>
            <person name="Pinto D."/>
            <person name="Vollmers J."/>
            <person name="Rivas-Marin E."/>
            <person name="Kohn T."/>
            <person name="Peeters S.H."/>
            <person name="Heuer A."/>
            <person name="Rast P."/>
            <person name="Oberbeckmann S."/>
            <person name="Bunk B."/>
            <person name="Jeske O."/>
            <person name="Meyerdierks A."/>
            <person name="Storesund J.E."/>
            <person name="Kallscheuer N."/>
            <person name="Luecker S."/>
            <person name="Lage O.M."/>
            <person name="Pohl T."/>
            <person name="Merkel B.J."/>
            <person name="Hornburger P."/>
            <person name="Mueller R.-W."/>
            <person name="Bruemmer F."/>
            <person name="Labrenz M."/>
            <person name="Spormann A.M."/>
            <person name="Op den Camp H."/>
            <person name="Overmann J."/>
            <person name="Amann R."/>
            <person name="Jetten M.S.M."/>
            <person name="Mascher T."/>
            <person name="Medema M.H."/>
            <person name="Devos D.P."/>
            <person name="Kaster A.-K."/>
            <person name="Ovreas L."/>
            <person name="Rohde M."/>
            <person name="Galperin M.Y."/>
            <person name="Jogler C."/>
        </authorList>
    </citation>
    <scope>NUCLEOTIDE SEQUENCE [LARGE SCALE GENOMIC DNA]</scope>
    <source>
        <strain evidence="5 6">Pla133</strain>
    </source>
</reference>
<dbReference type="SUPFAM" id="SSF46689">
    <property type="entry name" value="Homeodomain-like"/>
    <property type="match status" value="1"/>
</dbReference>
<evidence type="ECO:0000256" key="2">
    <source>
        <dbReference type="PROSITE-ProRule" id="PRU00335"/>
    </source>
</evidence>
<feature type="region of interest" description="Disordered" evidence="3">
    <location>
        <begin position="1"/>
        <end position="36"/>
    </location>
</feature>
<evidence type="ECO:0000313" key="5">
    <source>
        <dbReference type="EMBL" id="QDU66571.1"/>
    </source>
</evidence>
<dbReference type="InterPro" id="IPR009057">
    <property type="entry name" value="Homeodomain-like_sf"/>
</dbReference>
<dbReference type="InterPro" id="IPR001647">
    <property type="entry name" value="HTH_TetR"/>
</dbReference>
<dbReference type="GO" id="GO:0003700">
    <property type="term" value="F:DNA-binding transcription factor activity"/>
    <property type="evidence" value="ECO:0007669"/>
    <property type="project" value="TreeGrafter"/>
</dbReference>
<dbReference type="RefSeq" id="WP_145064395.1">
    <property type="nucleotide sequence ID" value="NZ_CP036287.1"/>
</dbReference>
<keyword evidence="1 2" id="KW-0238">DNA-binding</keyword>
<dbReference type="PRINTS" id="PR00455">
    <property type="entry name" value="HTHTETR"/>
</dbReference>
<gene>
    <name evidence="5" type="ORF">Pla133_16470</name>
</gene>
<dbReference type="Proteomes" id="UP000316921">
    <property type="component" value="Chromosome"/>
</dbReference>
<dbReference type="PROSITE" id="PS50977">
    <property type="entry name" value="HTH_TETR_2"/>
    <property type="match status" value="1"/>
</dbReference>
<dbReference type="PANTHER" id="PTHR30055:SF235">
    <property type="entry name" value="TRANSCRIPTIONAL REGULATORY PROTEIN"/>
    <property type="match status" value="1"/>
</dbReference>
<evidence type="ECO:0000256" key="1">
    <source>
        <dbReference type="ARBA" id="ARBA00023125"/>
    </source>
</evidence>
<dbReference type="InterPro" id="IPR050109">
    <property type="entry name" value="HTH-type_TetR-like_transc_reg"/>
</dbReference>
<organism evidence="5 6">
    <name type="scientific">Engelhardtia mirabilis</name>
    <dbReference type="NCBI Taxonomy" id="2528011"/>
    <lineage>
        <taxon>Bacteria</taxon>
        <taxon>Pseudomonadati</taxon>
        <taxon>Planctomycetota</taxon>
        <taxon>Planctomycetia</taxon>
        <taxon>Planctomycetia incertae sedis</taxon>
        <taxon>Engelhardtia</taxon>
    </lineage>
</organism>
<dbReference type="SUPFAM" id="SSF48498">
    <property type="entry name" value="Tetracyclin repressor-like, C-terminal domain"/>
    <property type="match status" value="1"/>
</dbReference>
<accession>A0A518BHW7</accession>
<dbReference type="Gene3D" id="1.10.357.10">
    <property type="entry name" value="Tetracycline Repressor, domain 2"/>
    <property type="match status" value="1"/>
</dbReference>
<dbReference type="InterPro" id="IPR036271">
    <property type="entry name" value="Tet_transcr_reg_TetR-rel_C_sf"/>
</dbReference>
<dbReference type="GO" id="GO:0000976">
    <property type="term" value="F:transcription cis-regulatory region binding"/>
    <property type="evidence" value="ECO:0007669"/>
    <property type="project" value="TreeGrafter"/>
</dbReference>
<dbReference type="Pfam" id="PF00440">
    <property type="entry name" value="TetR_N"/>
    <property type="match status" value="1"/>
</dbReference>